<sequence>MTNPEASEPDADVVVFGEPSNDHQYTWFRGSSMSRIDRACASPACHLHFAAMTLSRYPGGSRFDHFSWLLVRIESLEIGVVGAAEQNPTARTGGGGIGT</sequence>
<organism evidence="1 2">
    <name type="scientific">Salix suchowensis</name>
    <dbReference type="NCBI Taxonomy" id="1278906"/>
    <lineage>
        <taxon>Eukaryota</taxon>
        <taxon>Viridiplantae</taxon>
        <taxon>Streptophyta</taxon>
        <taxon>Embryophyta</taxon>
        <taxon>Tracheophyta</taxon>
        <taxon>Spermatophyta</taxon>
        <taxon>Magnoliopsida</taxon>
        <taxon>eudicotyledons</taxon>
        <taxon>Gunneridae</taxon>
        <taxon>Pentapetalae</taxon>
        <taxon>rosids</taxon>
        <taxon>fabids</taxon>
        <taxon>Malpighiales</taxon>
        <taxon>Salicaceae</taxon>
        <taxon>Saliceae</taxon>
        <taxon>Salix</taxon>
    </lineage>
</organism>
<proteinExistence type="predicted"/>
<reference evidence="1" key="2">
    <citation type="journal article" date="2023" name="Int. J. Mol. Sci.">
        <title>De Novo Assembly and Annotation of 11 Diverse Shrub Willow (Salix) Genomes Reveals Novel Gene Organization in Sex-Linked Regions.</title>
        <authorList>
            <person name="Hyden B."/>
            <person name="Feng K."/>
            <person name="Yates T.B."/>
            <person name="Jawdy S."/>
            <person name="Cereghino C."/>
            <person name="Smart L.B."/>
            <person name="Muchero W."/>
        </authorList>
    </citation>
    <scope>NUCLEOTIDE SEQUENCE</scope>
    <source>
        <tissue evidence="1">Shoot tip</tissue>
    </source>
</reference>
<accession>A0ABQ9CK02</accession>
<evidence type="ECO:0000313" key="2">
    <source>
        <dbReference type="Proteomes" id="UP001141253"/>
    </source>
</evidence>
<evidence type="ECO:0000313" key="1">
    <source>
        <dbReference type="EMBL" id="KAJ6398608.1"/>
    </source>
</evidence>
<protein>
    <submittedName>
        <fullName evidence="1">Uncharacterized protein</fullName>
    </submittedName>
</protein>
<comment type="caution">
    <text evidence="1">The sequence shown here is derived from an EMBL/GenBank/DDBJ whole genome shotgun (WGS) entry which is preliminary data.</text>
</comment>
<gene>
    <name evidence="1" type="ORF">OIU77_019402</name>
</gene>
<keyword evidence="2" id="KW-1185">Reference proteome</keyword>
<name>A0ABQ9CK02_9ROSI</name>
<reference evidence="1" key="1">
    <citation type="submission" date="2022-10" db="EMBL/GenBank/DDBJ databases">
        <authorList>
            <person name="Hyden B.L."/>
            <person name="Feng K."/>
            <person name="Yates T."/>
            <person name="Jawdy S."/>
            <person name="Smart L.B."/>
            <person name="Muchero W."/>
        </authorList>
    </citation>
    <scope>NUCLEOTIDE SEQUENCE</scope>
    <source>
        <tissue evidence="1">Shoot tip</tissue>
    </source>
</reference>
<dbReference type="EMBL" id="JAPFFI010000003">
    <property type="protein sequence ID" value="KAJ6398608.1"/>
    <property type="molecule type" value="Genomic_DNA"/>
</dbReference>
<dbReference type="Proteomes" id="UP001141253">
    <property type="component" value="Chromosome 5"/>
</dbReference>